<dbReference type="InterPro" id="IPR035437">
    <property type="entry name" value="SNase_OB-fold_sf"/>
</dbReference>
<organism evidence="3 4">
    <name type="scientific">Trichinella nativa</name>
    <dbReference type="NCBI Taxonomy" id="6335"/>
    <lineage>
        <taxon>Eukaryota</taxon>
        <taxon>Metazoa</taxon>
        <taxon>Ecdysozoa</taxon>
        <taxon>Nematoda</taxon>
        <taxon>Enoplea</taxon>
        <taxon>Dorylaimia</taxon>
        <taxon>Trichinellida</taxon>
        <taxon>Trichinellidae</taxon>
        <taxon>Trichinella</taxon>
    </lineage>
</organism>
<accession>A0A0V1LU24</accession>
<reference evidence="3 4" key="1">
    <citation type="submission" date="2015-05" db="EMBL/GenBank/DDBJ databases">
        <title>Evolution of Trichinella species and genotypes.</title>
        <authorList>
            <person name="Korhonen P.K."/>
            <person name="Edoardo P."/>
            <person name="Giuseppe L.R."/>
            <person name="Gasser R.B."/>
        </authorList>
    </citation>
    <scope>NUCLEOTIDE SEQUENCE [LARGE SCALE GENOMIC DNA]</scope>
    <source>
        <strain evidence="3">ISS10</strain>
    </source>
</reference>
<feature type="domain" description="Tudor" evidence="2">
    <location>
        <begin position="155"/>
        <end position="215"/>
    </location>
</feature>
<dbReference type="EMBL" id="JYDW01000004">
    <property type="protein sequence ID" value="KRZ62997.1"/>
    <property type="molecule type" value="Genomic_DNA"/>
</dbReference>
<dbReference type="GO" id="GO:0005737">
    <property type="term" value="C:cytoplasm"/>
    <property type="evidence" value="ECO:0007669"/>
    <property type="project" value="UniProtKB-ARBA"/>
</dbReference>
<gene>
    <name evidence="3" type="primary">TDRD6</name>
    <name evidence="3" type="ORF">T02_9974</name>
</gene>
<dbReference type="Gene3D" id="2.40.50.90">
    <property type="match status" value="1"/>
</dbReference>
<proteinExistence type="predicted"/>
<dbReference type="OrthoDB" id="9995375at2759"/>
<name>A0A0V1LU24_9BILA</name>
<keyword evidence="1" id="KW-0175">Coiled coil</keyword>
<keyword evidence="4" id="KW-1185">Reference proteome</keyword>
<sequence>MTSQLCNCQPIYSKKISATENIDMPFYAFDFCYIEMDEDLQCFDPIHLEEETEDRGEKIEFLEDVNGDDVDENVADSCKSQAQVEDAASTKKTLVIESCDLSTAVNAFLDCIIIKADHPDCFFIRLKHQDTKSMISEIRAELEEMTRNKESIVASPTVGQYCIAENEAGYQRAKVLKLQHINDVAYAQLLYVDLGKVEWVNYNSLVTLPNAFYGIPSVAIRCMLYGVKPKGKDWSESAMECFSNFTAENSGKKYLIRPREVVHLNGNLITKVDLFCKNLNEKESMGDCLLQLDDVEIGDRAADFSDRIIEEELENISFPIPVENKENCQSLNTPVFSNLKTDYHFLLPTFSRTDITLSNNNNLKPNKNDFSSMNLSVSCVSHSGCAYIRWLDAQHGAVDLNTIEIRLEEIYHNVNNQHPVPLKEITCNLSGKQNEVLYCVVRMGERENATYMRCLIMSIASLALQYTLNRKPMFAADKVIVYLVDHGARIRARVDELYLLEKSLYNIPISVYEYNWVDVLCQSERDFSKCCTESALKNYRHVKMQKKHFDKRSAISDSFIVDTSAA</sequence>
<feature type="coiled-coil region" evidence="1">
    <location>
        <begin position="128"/>
        <end position="155"/>
    </location>
</feature>
<dbReference type="PANTHER" id="PTHR22948">
    <property type="entry name" value="TUDOR DOMAIN CONTAINING PROTEIN"/>
    <property type="match status" value="1"/>
</dbReference>
<dbReference type="EMBL" id="JYDW01000004">
    <property type="protein sequence ID" value="KRZ62998.1"/>
    <property type="molecule type" value="Genomic_DNA"/>
</dbReference>
<dbReference type="PANTHER" id="PTHR22948:SF29">
    <property type="entry name" value="FI02030P-RELATED"/>
    <property type="match status" value="1"/>
</dbReference>
<protein>
    <submittedName>
        <fullName evidence="3">Tudor domain-containing protein 6</fullName>
    </submittedName>
</protein>
<dbReference type="AlphaFoldDB" id="A0A0V1LU24"/>
<dbReference type="PROSITE" id="PS50304">
    <property type="entry name" value="TUDOR"/>
    <property type="match status" value="1"/>
</dbReference>
<evidence type="ECO:0000256" key="1">
    <source>
        <dbReference type="SAM" id="Coils"/>
    </source>
</evidence>
<comment type="caution">
    <text evidence="3">The sequence shown here is derived from an EMBL/GenBank/DDBJ whole genome shotgun (WGS) entry which is preliminary data.</text>
</comment>
<evidence type="ECO:0000313" key="4">
    <source>
        <dbReference type="Proteomes" id="UP000054721"/>
    </source>
</evidence>
<evidence type="ECO:0000259" key="2">
    <source>
        <dbReference type="PROSITE" id="PS50304"/>
    </source>
</evidence>
<dbReference type="InterPro" id="IPR002999">
    <property type="entry name" value="Tudor"/>
</dbReference>
<dbReference type="SUPFAM" id="SSF63748">
    <property type="entry name" value="Tudor/PWWP/MBT"/>
    <property type="match status" value="1"/>
</dbReference>
<dbReference type="STRING" id="6335.A0A0V1LU24"/>
<dbReference type="Pfam" id="PF00567">
    <property type="entry name" value="TUDOR"/>
    <property type="match status" value="1"/>
</dbReference>
<dbReference type="InterPro" id="IPR050621">
    <property type="entry name" value="Tudor_domain_containing"/>
</dbReference>
<evidence type="ECO:0000313" key="3">
    <source>
        <dbReference type="EMBL" id="KRZ62998.1"/>
    </source>
</evidence>
<dbReference type="Gene3D" id="2.30.30.140">
    <property type="match status" value="1"/>
</dbReference>
<dbReference type="Proteomes" id="UP000054721">
    <property type="component" value="Unassembled WGS sequence"/>
</dbReference>